<dbReference type="GO" id="GO:0005737">
    <property type="term" value="C:cytoplasm"/>
    <property type="evidence" value="ECO:0007669"/>
    <property type="project" value="InterPro"/>
</dbReference>
<dbReference type="Proteomes" id="UP000247409">
    <property type="component" value="Unassembled WGS sequence"/>
</dbReference>
<dbReference type="InterPro" id="IPR007320">
    <property type="entry name" value="PDCD2_C"/>
</dbReference>
<feature type="compositionally biased region" description="Basic residues" evidence="5">
    <location>
        <begin position="234"/>
        <end position="244"/>
    </location>
</feature>
<evidence type="ECO:0000256" key="1">
    <source>
        <dbReference type="ARBA" id="ARBA00022723"/>
    </source>
</evidence>
<sequence length="430" mass="48200">MSASVAYDDTVLGFAEPPDEGTNLPQSFASKAGGLPVWLHRPPASPPPAPNCRVCNQPQQFLLQINAPLEPDVVAHDHAFHRVLTLAICRNPGCRTNSSCVSVLRAQLPRTNPYYPWDADDQCVEELMLDACHVCGFLANMRCGGCRKLMYCGRLCQMRHWKNGHKSSCGQPMQNASDLFSALRFSEVEIVTDNHPRMPASDIDDDDEDERSNDELETNQLDQPDTPIASTKHNANHRSTKPPKHSSPDVSNQTIDQSSLKPSNNNASCLLSESPQSSTHTSVIEPEIKGTFQDADEEELPEDLFEPRPGRVKDPVFEKFSRVVSYAPDQVVRYHHGGQELWGCKSNQCHSVPDCELCGSKRIFEMQVMPQLVYYIAEPDKNNATIKRVAERLRDDMDWITICVYTCEKSCTADDAYVPEFAWLQRHPTS</sequence>
<dbReference type="PANTHER" id="PTHR12298:SF4">
    <property type="entry name" value="PROGRAMMED CELL DEATH PROTEIN 2"/>
    <property type="match status" value="1"/>
</dbReference>
<dbReference type="Pfam" id="PF01753">
    <property type="entry name" value="zf-MYND"/>
    <property type="match status" value="1"/>
</dbReference>
<organism evidence="7 8">
    <name type="scientific">Gracilariopsis chorda</name>
    <dbReference type="NCBI Taxonomy" id="448386"/>
    <lineage>
        <taxon>Eukaryota</taxon>
        <taxon>Rhodophyta</taxon>
        <taxon>Florideophyceae</taxon>
        <taxon>Rhodymeniophycidae</taxon>
        <taxon>Gracilariales</taxon>
        <taxon>Gracilariaceae</taxon>
        <taxon>Gracilariopsis</taxon>
    </lineage>
</organism>
<dbReference type="AlphaFoldDB" id="A0A2V3IW27"/>
<evidence type="ECO:0000256" key="2">
    <source>
        <dbReference type="ARBA" id="ARBA00022771"/>
    </source>
</evidence>
<dbReference type="OrthoDB" id="443682at2759"/>
<evidence type="ECO:0000313" key="8">
    <source>
        <dbReference type="Proteomes" id="UP000247409"/>
    </source>
</evidence>
<dbReference type="PROSITE" id="PS01360">
    <property type="entry name" value="ZF_MYND_1"/>
    <property type="match status" value="1"/>
</dbReference>
<feature type="compositionally biased region" description="Polar residues" evidence="5">
    <location>
        <begin position="248"/>
        <end position="282"/>
    </location>
</feature>
<dbReference type="SUPFAM" id="SSF144232">
    <property type="entry name" value="HIT/MYND zinc finger-like"/>
    <property type="match status" value="1"/>
</dbReference>
<feature type="domain" description="MYND-type" evidence="6">
    <location>
        <begin position="132"/>
        <end position="169"/>
    </location>
</feature>
<name>A0A2V3IW27_9FLOR</name>
<feature type="compositionally biased region" description="Acidic residues" evidence="5">
    <location>
        <begin position="202"/>
        <end position="217"/>
    </location>
</feature>
<feature type="compositionally biased region" description="Polar residues" evidence="5">
    <location>
        <begin position="218"/>
        <end position="233"/>
    </location>
</feature>
<evidence type="ECO:0000259" key="6">
    <source>
        <dbReference type="PROSITE" id="PS50865"/>
    </source>
</evidence>
<keyword evidence="1" id="KW-0479">Metal-binding</keyword>
<feature type="region of interest" description="Disordered" evidence="5">
    <location>
        <begin position="191"/>
        <end position="284"/>
    </location>
</feature>
<dbReference type="PROSITE" id="PS50865">
    <property type="entry name" value="ZF_MYND_2"/>
    <property type="match status" value="1"/>
</dbReference>
<gene>
    <name evidence="7" type="ORF">BWQ96_03941</name>
</gene>
<reference evidence="7 8" key="1">
    <citation type="journal article" date="2018" name="Mol. Biol. Evol.">
        <title>Analysis of the draft genome of the red seaweed Gracilariopsis chorda provides insights into genome size evolution in Rhodophyta.</title>
        <authorList>
            <person name="Lee J."/>
            <person name="Yang E.C."/>
            <person name="Graf L."/>
            <person name="Yang J.H."/>
            <person name="Qiu H."/>
            <person name="Zel Zion U."/>
            <person name="Chan C.X."/>
            <person name="Stephens T.G."/>
            <person name="Weber A.P.M."/>
            <person name="Boo G.H."/>
            <person name="Boo S.M."/>
            <person name="Kim K.M."/>
            <person name="Shin Y."/>
            <person name="Jung M."/>
            <person name="Lee S.J."/>
            <person name="Yim H.S."/>
            <person name="Lee J.H."/>
            <person name="Bhattacharya D."/>
            <person name="Yoon H.S."/>
        </authorList>
    </citation>
    <scope>NUCLEOTIDE SEQUENCE [LARGE SCALE GENOMIC DNA]</scope>
    <source>
        <strain evidence="7 8">SKKU-2015</strain>
        <tissue evidence="7">Whole body</tissue>
    </source>
</reference>
<keyword evidence="8" id="KW-1185">Reference proteome</keyword>
<protein>
    <submittedName>
        <fullName evidence="7">Programmed cell death protein 2</fullName>
    </submittedName>
</protein>
<dbReference type="EMBL" id="NBIV01000041">
    <property type="protein sequence ID" value="PXF46285.1"/>
    <property type="molecule type" value="Genomic_DNA"/>
</dbReference>
<dbReference type="GO" id="GO:0008270">
    <property type="term" value="F:zinc ion binding"/>
    <property type="evidence" value="ECO:0007669"/>
    <property type="project" value="UniProtKB-KW"/>
</dbReference>
<evidence type="ECO:0000256" key="3">
    <source>
        <dbReference type="ARBA" id="ARBA00022833"/>
    </source>
</evidence>
<dbReference type="Pfam" id="PF04194">
    <property type="entry name" value="PDCD2_C"/>
    <property type="match status" value="1"/>
</dbReference>
<dbReference type="Gene3D" id="6.10.140.2220">
    <property type="match status" value="1"/>
</dbReference>
<keyword evidence="2 4" id="KW-0863">Zinc-finger</keyword>
<accession>A0A2V3IW27</accession>
<comment type="caution">
    <text evidence="7">The sequence shown here is derived from an EMBL/GenBank/DDBJ whole genome shotgun (WGS) entry which is preliminary data.</text>
</comment>
<proteinExistence type="predicted"/>
<evidence type="ECO:0000313" key="7">
    <source>
        <dbReference type="EMBL" id="PXF46285.1"/>
    </source>
</evidence>
<dbReference type="InterPro" id="IPR002893">
    <property type="entry name" value="Znf_MYND"/>
</dbReference>
<evidence type="ECO:0000256" key="4">
    <source>
        <dbReference type="PROSITE-ProRule" id="PRU00134"/>
    </source>
</evidence>
<keyword evidence="3" id="KW-0862">Zinc</keyword>
<evidence type="ECO:0000256" key="5">
    <source>
        <dbReference type="SAM" id="MobiDB-lite"/>
    </source>
</evidence>
<dbReference type="PANTHER" id="PTHR12298">
    <property type="entry name" value="PCDC2 PROGRAMMED CELL DEATH PROTEIN 2 -RELATED"/>
    <property type="match status" value="1"/>
</dbReference>